<evidence type="ECO:0000256" key="2">
    <source>
        <dbReference type="ARBA" id="ARBA00006416"/>
    </source>
</evidence>
<dbReference type="Pfam" id="PF03650">
    <property type="entry name" value="MPC"/>
    <property type="match status" value="1"/>
</dbReference>
<dbReference type="Proteomes" id="UP000277580">
    <property type="component" value="Unassembled WGS sequence"/>
</dbReference>
<keyword evidence="4 9" id="KW-0812">Transmembrane</keyword>
<feature type="transmembrane region" description="Helical" evidence="9">
    <location>
        <begin position="22"/>
        <end position="42"/>
    </location>
</feature>
<protein>
    <recommendedName>
        <fullName evidence="9">Mitochondrial pyruvate carrier</fullName>
    </recommendedName>
</protein>
<comment type="similarity">
    <text evidence="2 9">Belongs to the mitochondrial pyruvate carrier (MPC) (TC 2.A.105) family.</text>
</comment>
<keyword evidence="7 9" id="KW-0496">Mitochondrion</keyword>
<proteinExistence type="inferred from homology"/>
<organism evidence="10 11">
    <name type="scientific">Morchella conica CCBAS932</name>
    <dbReference type="NCBI Taxonomy" id="1392247"/>
    <lineage>
        <taxon>Eukaryota</taxon>
        <taxon>Fungi</taxon>
        <taxon>Dikarya</taxon>
        <taxon>Ascomycota</taxon>
        <taxon>Pezizomycotina</taxon>
        <taxon>Pezizomycetes</taxon>
        <taxon>Pezizales</taxon>
        <taxon>Morchellaceae</taxon>
        <taxon>Morchella</taxon>
    </lineage>
</organism>
<evidence type="ECO:0000256" key="6">
    <source>
        <dbReference type="ARBA" id="ARBA00022989"/>
    </source>
</evidence>
<evidence type="ECO:0000256" key="8">
    <source>
        <dbReference type="ARBA" id="ARBA00023136"/>
    </source>
</evidence>
<dbReference type="InterPro" id="IPR005336">
    <property type="entry name" value="MPC"/>
</dbReference>
<evidence type="ECO:0000256" key="1">
    <source>
        <dbReference type="ARBA" id="ARBA00004448"/>
    </source>
</evidence>
<dbReference type="GO" id="GO:0005743">
    <property type="term" value="C:mitochondrial inner membrane"/>
    <property type="evidence" value="ECO:0007669"/>
    <property type="project" value="UniProtKB-SubCell"/>
</dbReference>
<dbReference type="AlphaFoldDB" id="A0A3N4KW20"/>
<dbReference type="GO" id="GO:0006850">
    <property type="term" value="P:pyruvate import into mitochondria"/>
    <property type="evidence" value="ECO:0007669"/>
    <property type="project" value="InterPro"/>
</dbReference>
<name>A0A3N4KW20_9PEZI</name>
<feature type="transmembrane region" description="Helical" evidence="9">
    <location>
        <begin position="77"/>
        <end position="97"/>
    </location>
</feature>
<keyword evidence="6 9" id="KW-1133">Transmembrane helix</keyword>
<gene>
    <name evidence="10" type="ORF">P167DRAFT_533738</name>
</gene>
<evidence type="ECO:0000256" key="3">
    <source>
        <dbReference type="ARBA" id="ARBA00022448"/>
    </source>
</evidence>
<reference evidence="10 11" key="1">
    <citation type="journal article" date="2018" name="Nat. Ecol. Evol.">
        <title>Pezizomycetes genomes reveal the molecular basis of ectomycorrhizal truffle lifestyle.</title>
        <authorList>
            <person name="Murat C."/>
            <person name="Payen T."/>
            <person name="Noel B."/>
            <person name="Kuo A."/>
            <person name="Morin E."/>
            <person name="Chen J."/>
            <person name="Kohler A."/>
            <person name="Krizsan K."/>
            <person name="Balestrini R."/>
            <person name="Da Silva C."/>
            <person name="Montanini B."/>
            <person name="Hainaut M."/>
            <person name="Levati E."/>
            <person name="Barry K.W."/>
            <person name="Belfiori B."/>
            <person name="Cichocki N."/>
            <person name="Clum A."/>
            <person name="Dockter R.B."/>
            <person name="Fauchery L."/>
            <person name="Guy J."/>
            <person name="Iotti M."/>
            <person name="Le Tacon F."/>
            <person name="Lindquist E.A."/>
            <person name="Lipzen A."/>
            <person name="Malagnac F."/>
            <person name="Mello A."/>
            <person name="Molinier V."/>
            <person name="Miyauchi S."/>
            <person name="Poulain J."/>
            <person name="Riccioni C."/>
            <person name="Rubini A."/>
            <person name="Sitrit Y."/>
            <person name="Splivallo R."/>
            <person name="Traeger S."/>
            <person name="Wang M."/>
            <person name="Zifcakova L."/>
            <person name="Wipf D."/>
            <person name="Zambonelli A."/>
            <person name="Paolocci F."/>
            <person name="Nowrousian M."/>
            <person name="Ottonello S."/>
            <person name="Baldrian P."/>
            <person name="Spatafora J.W."/>
            <person name="Henrissat B."/>
            <person name="Nagy L.G."/>
            <person name="Aury J.M."/>
            <person name="Wincker P."/>
            <person name="Grigoriev I.V."/>
            <person name="Bonfante P."/>
            <person name="Martin F.M."/>
        </authorList>
    </citation>
    <scope>NUCLEOTIDE SEQUENCE [LARGE SCALE GENOMIC DNA]</scope>
    <source>
        <strain evidence="10 11">CCBAS932</strain>
    </source>
</reference>
<keyword evidence="11" id="KW-1185">Reference proteome</keyword>
<comment type="function">
    <text evidence="9">Mediates the uptake of pyruvate into mitochondria.</text>
</comment>
<dbReference type="FunCoup" id="A0A3N4KW20">
    <property type="interactions" value="268"/>
</dbReference>
<dbReference type="PANTHER" id="PTHR14154">
    <property type="entry name" value="UPF0041 BRAIN PROTEIN 44-RELATED"/>
    <property type="match status" value="1"/>
</dbReference>
<keyword evidence="3 9" id="KW-0813">Transport</keyword>
<evidence type="ECO:0000256" key="4">
    <source>
        <dbReference type="ARBA" id="ARBA00022692"/>
    </source>
</evidence>
<dbReference type="STRING" id="1392247.A0A3N4KW20"/>
<dbReference type="EMBL" id="ML119116">
    <property type="protein sequence ID" value="RPB14754.1"/>
    <property type="molecule type" value="Genomic_DNA"/>
</dbReference>
<evidence type="ECO:0000256" key="5">
    <source>
        <dbReference type="ARBA" id="ARBA00022792"/>
    </source>
</evidence>
<accession>A0A3N4KW20</accession>
<keyword evidence="5 9" id="KW-0999">Mitochondrion inner membrane</keyword>
<dbReference type="InParanoid" id="A0A3N4KW20"/>
<evidence type="ECO:0000313" key="10">
    <source>
        <dbReference type="EMBL" id="RPB14754.1"/>
    </source>
</evidence>
<evidence type="ECO:0000313" key="11">
    <source>
        <dbReference type="Proteomes" id="UP000277580"/>
    </source>
</evidence>
<evidence type="ECO:0000256" key="9">
    <source>
        <dbReference type="RuleBase" id="RU363100"/>
    </source>
</evidence>
<keyword evidence="8 9" id="KW-0472">Membrane</keyword>
<sequence>MSQAAAQTATKAMNPAFNPRTVHFWAPILKWGLVIAGIGDFYRPVESLSVTQNAALTATGTIWTRWCLIISPRNIPLAAVNFFLAGVGSVQLGRIFLHNQSLKKNSPILSKLEEVKK</sequence>
<dbReference type="OrthoDB" id="869189at2759"/>
<evidence type="ECO:0000256" key="7">
    <source>
        <dbReference type="ARBA" id="ARBA00023128"/>
    </source>
</evidence>
<comment type="subcellular location">
    <subcellularLocation>
        <location evidence="1 9">Mitochondrion inner membrane</location>
        <topology evidence="1 9">Multi-pass membrane protein</topology>
    </subcellularLocation>
</comment>